<dbReference type="GO" id="GO:0006233">
    <property type="term" value="P:dTDP biosynthetic process"/>
    <property type="evidence" value="ECO:0007669"/>
    <property type="project" value="InterPro"/>
</dbReference>
<evidence type="ECO:0000256" key="4">
    <source>
        <dbReference type="ARBA" id="ARBA00017144"/>
    </source>
</evidence>
<dbReference type="SUPFAM" id="SSF52540">
    <property type="entry name" value="P-loop containing nucleoside triphosphate hydrolases"/>
    <property type="match status" value="1"/>
</dbReference>
<evidence type="ECO:0000256" key="8">
    <source>
        <dbReference type="ARBA" id="ARBA00022777"/>
    </source>
</evidence>
<organism evidence="11 12">
    <name type="scientific">Pichia kluyveri</name>
    <name type="common">Yeast</name>
    <dbReference type="NCBI Taxonomy" id="36015"/>
    <lineage>
        <taxon>Eukaryota</taxon>
        <taxon>Fungi</taxon>
        <taxon>Dikarya</taxon>
        <taxon>Ascomycota</taxon>
        <taxon>Saccharomycotina</taxon>
        <taxon>Pichiomycetes</taxon>
        <taxon>Pichiales</taxon>
        <taxon>Pichiaceae</taxon>
        <taxon>Pichia</taxon>
    </lineage>
</organism>
<dbReference type="GO" id="GO:0004798">
    <property type="term" value="F:dTMP kinase activity"/>
    <property type="evidence" value="ECO:0007669"/>
    <property type="project" value="UniProtKB-EC"/>
</dbReference>
<dbReference type="Proteomes" id="UP001378960">
    <property type="component" value="Unassembled WGS sequence"/>
</dbReference>
<sequence>MKRGSLIAIEGLDRTGKTTQTEYLLNKFKELNIKHKLVKFPQRDTQIGKLINQYLTDKSFELSDEAAHLIFSANRWELASQIKDDLNNGINIVLDRYVYSGVAYSSAKGLDFEWCLSPDKGLPKPDVTIFLKFQNIDEISTRKGFGDERYEVAEFQDKVRMMFEKFENNKEFSKVFVDNLGKEEVHNKIWQIIKPLSEGCDEELSFF</sequence>
<feature type="domain" description="Thymidylate kinase-like" evidence="10">
    <location>
        <begin position="9"/>
        <end position="189"/>
    </location>
</feature>
<dbReference type="GO" id="GO:0004550">
    <property type="term" value="F:nucleoside diphosphate kinase activity"/>
    <property type="evidence" value="ECO:0007669"/>
    <property type="project" value="TreeGrafter"/>
</dbReference>
<dbReference type="Gene3D" id="3.40.50.300">
    <property type="entry name" value="P-loop containing nucleotide triphosphate hydrolases"/>
    <property type="match status" value="1"/>
</dbReference>
<keyword evidence="12" id="KW-1185">Reference proteome</keyword>
<dbReference type="HAMAP" id="MF_00165">
    <property type="entry name" value="Thymidylate_kinase"/>
    <property type="match status" value="1"/>
</dbReference>
<dbReference type="GO" id="GO:0006227">
    <property type="term" value="P:dUDP biosynthetic process"/>
    <property type="evidence" value="ECO:0007669"/>
    <property type="project" value="TreeGrafter"/>
</dbReference>
<dbReference type="NCBIfam" id="TIGR00041">
    <property type="entry name" value="DTMP_kinase"/>
    <property type="match status" value="1"/>
</dbReference>
<dbReference type="InterPro" id="IPR027417">
    <property type="entry name" value="P-loop_NTPase"/>
</dbReference>
<dbReference type="EMBL" id="BTGB01000009">
    <property type="protein sequence ID" value="GMM48017.1"/>
    <property type="molecule type" value="Genomic_DNA"/>
</dbReference>
<dbReference type="GO" id="GO:0005634">
    <property type="term" value="C:nucleus"/>
    <property type="evidence" value="ECO:0007669"/>
    <property type="project" value="TreeGrafter"/>
</dbReference>
<dbReference type="GO" id="GO:0006235">
    <property type="term" value="P:dTTP biosynthetic process"/>
    <property type="evidence" value="ECO:0007669"/>
    <property type="project" value="TreeGrafter"/>
</dbReference>
<dbReference type="PANTHER" id="PTHR10344:SF1">
    <property type="entry name" value="THYMIDYLATE KINASE"/>
    <property type="match status" value="1"/>
</dbReference>
<reference evidence="11 12" key="1">
    <citation type="journal article" date="2023" name="Elife">
        <title>Identification of key yeast species and microbe-microbe interactions impacting larval growth of Drosophila in the wild.</title>
        <authorList>
            <person name="Mure A."/>
            <person name="Sugiura Y."/>
            <person name="Maeda R."/>
            <person name="Honda K."/>
            <person name="Sakurai N."/>
            <person name="Takahashi Y."/>
            <person name="Watada M."/>
            <person name="Katoh T."/>
            <person name="Gotoh A."/>
            <person name="Gotoh Y."/>
            <person name="Taniguchi I."/>
            <person name="Nakamura K."/>
            <person name="Hayashi T."/>
            <person name="Katayama T."/>
            <person name="Uemura T."/>
            <person name="Hattori Y."/>
        </authorList>
    </citation>
    <scope>NUCLEOTIDE SEQUENCE [LARGE SCALE GENOMIC DNA]</scope>
    <source>
        <strain evidence="11 12">PK-24</strain>
    </source>
</reference>
<name>A0AAV5RA49_PICKL</name>
<evidence type="ECO:0000256" key="7">
    <source>
        <dbReference type="ARBA" id="ARBA00022741"/>
    </source>
</evidence>
<keyword evidence="6" id="KW-0545">Nucleotide biosynthesis</keyword>
<dbReference type="PANTHER" id="PTHR10344">
    <property type="entry name" value="THYMIDYLATE KINASE"/>
    <property type="match status" value="1"/>
</dbReference>
<comment type="pathway">
    <text evidence="1">Pyrimidine metabolism; dTTP biosynthesis.</text>
</comment>
<dbReference type="PROSITE" id="PS01331">
    <property type="entry name" value="THYMIDYLATE_KINASE"/>
    <property type="match status" value="1"/>
</dbReference>
<dbReference type="Pfam" id="PF02223">
    <property type="entry name" value="Thymidylate_kin"/>
    <property type="match status" value="1"/>
</dbReference>
<keyword evidence="9" id="KW-0067">ATP-binding</keyword>
<comment type="caution">
    <text evidence="11">The sequence shown here is derived from an EMBL/GenBank/DDBJ whole genome shotgun (WGS) entry which is preliminary data.</text>
</comment>
<comment type="similarity">
    <text evidence="2">Belongs to the thymidylate kinase family.</text>
</comment>
<accession>A0AAV5RA49</accession>
<evidence type="ECO:0000259" key="10">
    <source>
        <dbReference type="Pfam" id="PF02223"/>
    </source>
</evidence>
<dbReference type="AlphaFoldDB" id="A0AAV5RA49"/>
<keyword evidence="7" id="KW-0547">Nucleotide-binding</keyword>
<gene>
    <name evidence="11" type="ORF">DAPK24_046150</name>
</gene>
<evidence type="ECO:0000256" key="2">
    <source>
        <dbReference type="ARBA" id="ARBA00009776"/>
    </source>
</evidence>
<dbReference type="GO" id="GO:0005524">
    <property type="term" value="F:ATP binding"/>
    <property type="evidence" value="ECO:0007669"/>
    <property type="project" value="UniProtKB-KW"/>
</dbReference>
<evidence type="ECO:0000313" key="11">
    <source>
        <dbReference type="EMBL" id="GMM48017.1"/>
    </source>
</evidence>
<evidence type="ECO:0000313" key="12">
    <source>
        <dbReference type="Proteomes" id="UP001378960"/>
    </source>
</evidence>
<evidence type="ECO:0000256" key="1">
    <source>
        <dbReference type="ARBA" id="ARBA00004992"/>
    </source>
</evidence>
<dbReference type="InterPro" id="IPR018095">
    <property type="entry name" value="Thymidylate_kin_CS"/>
</dbReference>
<dbReference type="FunFam" id="3.40.50.300:FF:000679">
    <property type="entry name" value="Thymidylate kinase"/>
    <property type="match status" value="1"/>
</dbReference>
<dbReference type="EC" id="2.7.4.9" evidence="3"/>
<dbReference type="GO" id="GO:0005829">
    <property type="term" value="C:cytosol"/>
    <property type="evidence" value="ECO:0007669"/>
    <property type="project" value="TreeGrafter"/>
</dbReference>
<keyword evidence="5" id="KW-0808">Transferase</keyword>
<evidence type="ECO:0000256" key="5">
    <source>
        <dbReference type="ARBA" id="ARBA00022679"/>
    </source>
</evidence>
<evidence type="ECO:0000256" key="3">
    <source>
        <dbReference type="ARBA" id="ARBA00012980"/>
    </source>
</evidence>
<evidence type="ECO:0000256" key="6">
    <source>
        <dbReference type="ARBA" id="ARBA00022727"/>
    </source>
</evidence>
<protein>
    <recommendedName>
        <fullName evidence="4">Thymidylate kinase</fullName>
        <ecNumber evidence="3">2.7.4.9</ecNumber>
    </recommendedName>
</protein>
<keyword evidence="8 11" id="KW-0418">Kinase</keyword>
<dbReference type="CDD" id="cd01672">
    <property type="entry name" value="TMPK"/>
    <property type="match status" value="1"/>
</dbReference>
<dbReference type="InterPro" id="IPR018094">
    <property type="entry name" value="Thymidylate_kinase"/>
</dbReference>
<dbReference type="InterPro" id="IPR039430">
    <property type="entry name" value="Thymidylate_kin-like_dom"/>
</dbReference>
<evidence type="ECO:0000256" key="9">
    <source>
        <dbReference type="ARBA" id="ARBA00022840"/>
    </source>
</evidence>
<proteinExistence type="inferred from homology"/>